<evidence type="ECO:0000256" key="4">
    <source>
        <dbReference type="ARBA" id="ARBA00022679"/>
    </source>
</evidence>
<dbReference type="GO" id="GO:0000408">
    <property type="term" value="C:EKC/KEOPS complex"/>
    <property type="evidence" value="ECO:0007669"/>
    <property type="project" value="TreeGrafter"/>
</dbReference>
<dbReference type="NCBIfam" id="TIGR03724">
    <property type="entry name" value="arch_bud32"/>
    <property type="match status" value="1"/>
</dbReference>
<evidence type="ECO:0000256" key="2">
    <source>
        <dbReference type="ARBA" id="ARBA00012513"/>
    </source>
</evidence>
<dbReference type="FunFam" id="3.30.200.20:FF:000201">
    <property type="entry name" value="TP53-regulating kinase isoform X1"/>
    <property type="match status" value="1"/>
</dbReference>
<dbReference type="GO" id="GO:0008033">
    <property type="term" value="P:tRNA processing"/>
    <property type="evidence" value="ECO:0007669"/>
    <property type="project" value="UniProtKB-KW"/>
</dbReference>
<comment type="catalytic activity">
    <reaction evidence="9">
        <text>L-threonyl-[protein] + ATP = O-phospho-L-threonyl-[protein] + ADP + H(+)</text>
        <dbReference type="Rhea" id="RHEA:46608"/>
        <dbReference type="Rhea" id="RHEA-COMP:11060"/>
        <dbReference type="Rhea" id="RHEA-COMP:11605"/>
        <dbReference type="ChEBI" id="CHEBI:15378"/>
        <dbReference type="ChEBI" id="CHEBI:30013"/>
        <dbReference type="ChEBI" id="CHEBI:30616"/>
        <dbReference type="ChEBI" id="CHEBI:61977"/>
        <dbReference type="ChEBI" id="CHEBI:456216"/>
        <dbReference type="EC" id="2.7.11.1"/>
    </reaction>
</comment>
<dbReference type="PROSITE" id="PS00109">
    <property type="entry name" value="PROTEIN_KINASE_TYR"/>
    <property type="match status" value="1"/>
</dbReference>
<keyword evidence="4" id="KW-0808">Transferase</keyword>
<dbReference type="GO" id="GO:0004674">
    <property type="term" value="F:protein serine/threonine kinase activity"/>
    <property type="evidence" value="ECO:0007669"/>
    <property type="project" value="UniProtKB-KW"/>
</dbReference>
<dbReference type="GO" id="GO:0005829">
    <property type="term" value="C:cytosol"/>
    <property type="evidence" value="ECO:0007669"/>
    <property type="project" value="TreeGrafter"/>
</dbReference>
<evidence type="ECO:0000256" key="7">
    <source>
        <dbReference type="ARBA" id="ARBA00022777"/>
    </source>
</evidence>
<dbReference type="AlphaFoldDB" id="A0AAN5I217"/>
<dbReference type="InterPro" id="IPR000719">
    <property type="entry name" value="Prot_kinase_dom"/>
</dbReference>
<keyword evidence="7" id="KW-0418">Kinase</keyword>
<dbReference type="SUPFAM" id="SSF56112">
    <property type="entry name" value="Protein kinase-like (PK-like)"/>
    <property type="match status" value="1"/>
</dbReference>
<dbReference type="PANTHER" id="PTHR12209:SF0">
    <property type="entry name" value="EKC_KEOPS COMPLEX SUBUNIT TP53RK"/>
    <property type="match status" value="1"/>
</dbReference>
<evidence type="ECO:0000256" key="8">
    <source>
        <dbReference type="ARBA" id="ARBA00022840"/>
    </source>
</evidence>
<dbReference type="Pfam" id="PF06293">
    <property type="entry name" value="Kdo"/>
    <property type="match status" value="1"/>
</dbReference>
<dbReference type="InterPro" id="IPR011009">
    <property type="entry name" value="Kinase-like_dom_sf"/>
</dbReference>
<keyword evidence="5" id="KW-0819">tRNA processing</keyword>
<accession>A0AAN5I217</accession>
<comment type="catalytic activity">
    <reaction evidence="10">
        <text>L-seryl-[protein] + ATP = O-phospho-L-seryl-[protein] + ADP + H(+)</text>
        <dbReference type="Rhea" id="RHEA:17989"/>
        <dbReference type="Rhea" id="RHEA-COMP:9863"/>
        <dbReference type="Rhea" id="RHEA-COMP:11604"/>
        <dbReference type="ChEBI" id="CHEBI:15378"/>
        <dbReference type="ChEBI" id="CHEBI:29999"/>
        <dbReference type="ChEBI" id="CHEBI:30616"/>
        <dbReference type="ChEBI" id="CHEBI:83421"/>
        <dbReference type="ChEBI" id="CHEBI:456216"/>
        <dbReference type="EC" id="2.7.11.1"/>
    </reaction>
</comment>
<name>A0AAN5I217_9BILA</name>
<evidence type="ECO:0000313" key="14">
    <source>
        <dbReference type="Proteomes" id="UP001328107"/>
    </source>
</evidence>
<dbReference type="Proteomes" id="UP001328107">
    <property type="component" value="Unassembled WGS sequence"/>
</dbReference>
<dbReference type="PANTHER" id="PTHR12209">
    <property type="entry name" value="NON-SPECIFIC SERINE/THREONINE PROTEIN KINASE"/>
    <property type="match status" value="1"/>
</dbReference>
<dbReference type="InterPro" id="IPR008266">
    <property type="entry name" value="Tyr_kinase_AS"/>
</dbReference>
<dbReference type="EMBL" id="BTRK01000004">
    <property type="protein sequence ID" value="GMR48241.1"/>
    <property type="molecule type" value="Genomic_DNA"/>
</dbReference>
<comment type="caution">
    <text evidence="13">The sequence shown here is derived from an EMBL/GenBank/DDBJ whole genome shotgun (WGS) entry which is preliminary data.</text>
</comment>
<reference evidence="14" key="1">
    <citation type="submission" date="2022-10" db="EMBL/GenBank/DDBJ databases">
        <title>Genome assembly of Pristionchus species.</title>
        <authorList>
            <person name="Yoshida K."/>
            <person name="Sommer R.J."/>
        </authorList>
    </citation>
    <scope>NUCLEOTIDE SEQUENCE [LARGE SCALE GENOMIC DNA]</scope>
    <source>
        <strain evidence="14">RS5460</strain>
    </source>
</reference>
<evidence type="ECO:0000256" key="9">
    <source>
        <dbReference type="ARBA" id="ARBA00047899"/>
    </source>
</evidence>
<evidence type="ECO:0000256" key="6">
    <source>
        <dbReference type="ARBA" id="ARBA00022741"/>
    </source>
</evidence>
<dbReference type="EC" id="2.7.11.1" evidence="2"/>
<organism evidence="13 14">
    <name type="scientific">Pristionchus mayeri</name>
    <dbReference type="NCBI Taxonomy" id="1317129"/>
    <lineage>
        <taxon>Eukaryota</taxon>
        <taxon>Metazoa</taxon>
        <taxon>Ecdysozoa</taxon>
        <taxon>Nematoda</taxon>
        <taxon>Chromadorea</taxon>
        <taxon>Rhabditida</taxon>
        <taxon>Rhabditina</taxon>
        <taxon>Diplogasteromorpha</taxon>
        <taxon>Diplogasteroidea</taxon>
        <taxon>Neodiplogasteridae</taxon>
        <taxon>Pristionchus</taxon>
    </lineage>
</organism>
<proteinExistence type="inferred from homology"/>
<feature type="domain" description="Protein kinase" evidence="12">
    <location>
        <begin position="46"/>
        <end position="269"/>
    </location>
</feature>
<keyword evidence="3" id="KW-0723">Serine/threonine-protein kinase</keyword>
<dbReference type="PROSITE" id="PS50011">
    <property type="entry name" value="PROTEIN_KINASE_DOM"/>
    <property type="match status" value="1"/>
</dbReference>
<dbReference type="GO" id="GO:0070525">
    <property type="term" value="P:tRNA threonylcarbamoyladenosine metabolic process"/>
    <property type="evidence" value="ECO:0007669"/>
    <property type="project" value="TreeGrafter"/>
</dbReference>
<evidence type="ECO:0000256" key="3">
    <source>
        <dbReference type="ARBA" id="ARBA00022527"/>
    </source>
</evidence>
<evidence type="ECO:0000313" key="13">
    <source>
        <dbReference type="EMBL" id="GMR48241.1"/>
    </source>
</evidence>
<sequence>MDEPKDEKSNKGYSRQEVSPVQWKMEVDRNEEEGTGEKYEEGFGFEMGIKPVSQGAEARIFHSLYLGKPSVVKQRFPKKYRHSTLDERLNKHRVRAEVKGIMKAKQVGVETPALYFVDGERNEIVMERVEGCSAKEWIEKTRREKSEHEFKESLFSFGVLLGGNVGKLHSASIVHGDLTTSNVLLRDGNPDRIVLIDFGLSSQMKITAEEKGVDLYVLERAIASTHHDSQRLFEAVLKGYEKSGGKGAKGALEKLEEVRMRGRKRDMTG</sequence>
<keyword evidence="14" id="KW-1185">Reference proteome</keyword>
<feature type="region of interest" description="Disordered" evidence="11">
    <location>
        <begin position="1"/>
        <end position="36"/>
    </location>
</feature>
<protein>
    <recommendedName>
        <fullName evidence="2">non-specific serine/threonine protein kinase</fullName>
        <ecNumber evidence="2">2.7.11.1</ecNumber>
    </recommendedName>
</protein>
<evidence type="ECO:0000256" key="11">
    <source>
        <dbReference type="SAM" id="MobiDB-lite"/>
    </source>
</evidence>
<dbReference type="GO" id="GO:0005634">
    <property type="term" value="C:nucleus"/>
    <property type="evidence" value="ECO:0007669"/>
    <property type="project" value="TreeGrafter"/>
</dbReference>
<dbReference type="InterPro" id="IPR022495">
    <property type="entry name" value="Bud32"/>
</dbReference>
<dbReference type="Gene3D" id="1.10.510.10">
    <property type="entry name" value="Transferase(Phosphotransferase) domain 1"/>
    <property type="match status" value="1"/>
</dbReference>
<gene>
    <name evidence="13" type="ORF">PMAYCL1PPCAC_18436</name>
</gene>
<dbReference type="GO" id="GO:0005524">
    <property type="term" value="F:ATP binding"/>
    <property type="evidence" value="ECO:0007669"/>
    <property type="project" value="UniProtKB-KW"/>
</dbReference>
<evidence type="ECO:0000256" key="5">
    <source>
        <dbReference type="ARBA" id="ARBA00022694"/>
    </source>
</evidence>
<dbReference type="Gene3D" id="3.30.200.20">
    <property type="entry name" value="Phosphorylase Kinase, domain 1"/>
    <property type="match status" value="1"/>
</dbReference>
<keyword evidence="8" id="KW-0067">ATP-binding</keyword>
<comment type="similarity">
    <text evidence="1">Belongs to the protein kinase superfamily. BUD32 family.</text>
</comment>
<evidence type="ECO:0000256" key="1">
    <source>
        <dbReference type="ARBA" id="ARBA00010630"/>
    </source>
</evidence>
<feature type="compositionally biased region" description="Basic and acidic residues" evidence="11">
    <location>
        <begin position="1"/>
        <end position="10"/>
    </location>
</feature>
<evidence type="ECO:0000259" key="12">
    <source>
        <dbReference type="PROSITE" id="PS50011"/>
    </source>
</evidence>
<evidence type="ECO:0000256" key="10">
    <source>
        <dbReference type="ARBA" id="ARBA00048679"/>
    </source>
</evidence>
<keyword evidence="6" id="KW-0547">Nucleotide-binding</keyword>